<dbReference type="Gene3D" id="3.30.70.60">
    <property type="match status" value="1"/>
</dbReference>
<evidence type="ECO:0000256" key="3">
    <source>
        <dbReference type="SAM" id="Phobius"/>
    </source>
</evidence>
<keyword evidence="3" id="KW-0472">Membrane</keyword>
<comment type="caution">
    <text evidence="4">The sequence shown here is derived from an EMBL/GenBank/DDBJ whole genome shotgun (WGS) entry which is preliminary data.</text>
</comment>
<protein>
    <submittedName>
        <fullName evidence="4">Potassium transporter</fullName>
    </submittedName>
</protein>
<keyword evidence="3" id="KW-1133">Transmembrane helix</keyword>
<evidence type="ECO:0000256" key="2">
    <source>
        <dbReference type="SAM" id="MobiDB-lite"/>
    </source>
</evidence>
<keyword evidence="5" id="KW-1185">Reference proteome</keyword>
<dbReference type="InterPro" id="IPR014717">
    <property type="entry name" value="Transl_elong_EF1B/ribsomal_bS6"/>
</dbReference>
<accession>A0ABW0RCU9</accession>
<dbReference type="EMBL" id="JBHSNQ010000048">
    <property type="protein sequence ID" value="MFC5541140.1"/>
    <property type="molecule type" value="Genomic_DNA"/>
</dbReference>
<gene>
    <name evidence="4" type="ORF">ACFPOH_05025</name>
</gene>
<keyword evidence="3" id="KW-0812">Transmembrane</keyword>
<dbReference type="Proteomes" id="UP001595978">
    <property type="component" value="Unassembled WGS sequence"/>
</dbReference>
<dbReference type="RefSeq" id="WP_342469759.1">
    <property type="nucleotide sequence ID" value="NZ_JBHSNQ010000048.1"/>
</dbReference>
<proteinExistence type="predicted"/>
<reference evidence="5" key="1">
    <citation type="journal article" date="2019" name="Int. J. Syst. Evol. Microbiol.">
        <title>The Global Catalogue of Microorganisms (GCM) 10K type strain sequencing project: providing services to taxonomists for standard genome sequencing and annotation.</title>
        <authorList>
            <consortium name="The Broad Institute Genomics Platform"/>
            <consortium name="The Broad Institute Genome Sequencing Center for Infectious Disease"/>
            <person name="Wu L."/>
            <person name="Ma J."/>
        </authorList>
    </citation>
    <scope>NUCLEOTIDE SEQUENCE [LARGE SCALE GENOMIC DNA]</scope>
    <source>
        <strain evidence="5">CCUG 56331</strain>
    </source>
</reference>
<feature type="region of interest" description="Disordered" evidence="2">
    <location>
        <begin position="119"/>
        <end position="160"/>
    </location>
</feature>
<organism evidence="4 5">
    <name type="scientific">Ureibacillus suwonensis</name>
    <dbReference type="NCBI Taxonomy" id="313007"/>
    <lineage>
        <taxon>Bacteria</taxon>
        <taxon>Bacillati</taxon>
        <taxon>Bacillota</taxon>
        <taxon>Bacilli</taxon>
        <taxon>Bacillales</taxon>
        <taxon>Caryophanaceae</taxon>
        <taxon>Ureibacillus</taxon>
    </lineage>
</organism>
<name>A0ABW0RCU9_9BACL</name>
<feature type="compositionally biased region" description="Acidic residues" evidence="2">
    <location>
        <begin position="126"/>
        <end position="136"/>
    </location>
</feature>
<evidence type="ECO:0000313" key="5">
    <source>
        <dbReference type="Proteomes" id="UP001595978"/>
    </source>
</evidence>
<keyword evidence="1" id="KW-0175">Coiled coil</keyword>
<feature type="transmembrane region" description="Helical" evidence="3">
    <location>
        <begin position="12"/>
        <end position="30"/>
    </location>
</feature>
<evidence type="ECO:0000256" key="1">
    <source>
        <dbReference type="SAM" id="Coils"/>
    </source>
</evidence>
<evidence type="ECO:0000313" key="4">
    <source>
        <dbReference type="EMBL" id="MFC5541140.1"/>
    </source>
</evidence>
<feature type="coiled-coil region" evidence="1">
    <location>
        <begin position="37"/>
        <end position="64"/>
    </location>
</feature>
<sequence>MKSLSGKNSTTLLLIVLIAALLFAFYYYIILPKKEEVESLESSIESTRSEISSLEQQIEEINASKNLDQATIFEMRKKVPQTRNLDDLVLNIEETQYVSGTKILSIDFNNYDTLVADSGFDRPDASAEEDESDGENEGTSQGENEEESDEAPVSPIDNESLPPELKLITFEIDVQSPDFQHLVNFIKEIEKIERIMHIDIIDFSLPGEENEFAENPEDSIEATIQVTTFYYEGDV</sequence>